<reference evidence="9 10" key="1">
    <citation type="submission" date="2024-09" db="EMBL/GenBank/DDBJ databases">
        <authorList>
            <person name="Sun Q."/>
            <person name="Mori K."/>
        </authorList>
    </citation>
    <scope>NUCLEOTIDE SEQUENCE [LARGE SCALE GENOMIC DNA]</scope>
    <source>
        <strain evidence="9 10">TBRC 4575</strain>
    </source>
</reference>
<sequence length="350" mass="38428">MTTIIEIKNLQVTFPDDGGPVHAVRGVDLTLNQGETLALVGESGSGKSVTTHALLNILPKDAQVSADKLQFNGQDLLGLSQRDINQIRGSKISLIFQDPLSALNPTMRIGKQIGEALRFHAHVRGTALKQAVHAEIEAVGLPDPQLIARKYPHELSGGQRQRVMIAIALIAHPQVLIADEPTTALDVTLQAKIIALIKAQKQQRDLSIIFITHDLGVVANIADRVAIMYAGQIVEVGTAEEIFYNPQHPYTWGLLDSVPDPDSQRETLFTLPGNPPDPHEELVGDAFAPRNPYALAIDFQEEPPLTQVSTTHFVRSWLLDPQAPAYEPPASIRERWAIYQQDQREVPTHG</sequence>
<evidence type="ECO:0000313" key="10">
    <source>
        <dbReference type="Proteomes" id="UP001589855"/>
    </source>
</evidence>
<dbReference type="RefSeq" id="WP_137644450.1">
    <property type="nucleotide sequence ID" value="NZ_BAABRM010000005.1"/>
</dbReference>
<dbReference type="Proteomes" id="UP001589855">
    <property type="component" value="Unassembled WGS sequence"/>
</dbReference>
<dbReference type="InterPro" id="IPR003439">
    <property type="entry name" value="ABC_transporter-like_ATP-bd"/>
</dbReference>
<keyword evidence="4" id="KW-1003">Cell membrane</keyword>
<evidence type="ECO:0000256" key="5">
    <source>
        <dbReference type="ARBA" id="ARBA00022741"/>
    </source>
</evidence>
<dbReference type="InterPro" id="IPR013563">
    <property type="entry name" value="Oligopep_ABC_C"/>
</dbReference>
<comment type="similarity">
    <text evidence="2">Belongs to the ABC transporter superfamily.</text>
</comment>
<feature type="domain" description="ABC transporter" evidence="8">
    <location>
        <begin position="5"/>
        <end position="255"/>
    </location>
</feature>
<evidence type="ECO:0000259" key="8">
    <source>
        <dbReference type="PROSITE" id="PS50893"/>
    </source>
</evidence>
<dbReference type="PROSITE" id="PS50893">
    <property type="entry name" value="ABC_TRANSPORTER_2"/>
    <property type="match status" value="1"/>
</dbReference>
<dbReference type="InterPro" id="IPR017871">
    <property type="entry name" value="ABC_transporter-like_CS"/>
</dbReference>
<dbReference type="SMART" id="SM00382">
    <property type="entry name" value="AAA"/>
    <property type="match status" value="1"/>
</dbReference>
<comment type="subcellular location">
    <subcellularLocation>
        <location evidence="1">Cell membrane</location>
        <topology evidence="1">Peripheral membrane protein</topology>
    </subcellularLocation>
</comment>
<dbReference type="SUPFAM" id="SSF52540">
    <property type="entry name" value="P-loop containing nucleoside triphosphate hydrolases"/>
    <property type="match status" value="1"/>
</dbReference>
<dbReference type="InterPro" id="IPR003593">
    <property type="entry name" value="AAA+_ATPase"/>
</dbReference>
<dbReference type="PROSITE" id="PS00211">
    <property type="entry name" value="ABC_TRANSPORTER_1"/>
    <property type="match status" value="1"/>
</dbReference>
<comment type="caution">
    <text evidence="9">The sequence shown here is derived from an EMBL/GenBank/DDBJ whole genome shotgun (WGS) entry which is preliminary data.</text>
</comment>
<keyword evidence="5" id="KW-0547">Nucleotide-binding</keyword>
<keyword evidence="10" id="KW-1185">Reference proteome</keyword>
<evidence type="ECO:0000256" key="3">
    <source>
        <dbReference type="ARBA" id="ARBA00022448"/>
    </source>
</evidence>
<dbReference type="Gene3D" id="3.40.50.300">
    <property type="entry name" value="P-loop containing nucleotide triphosphate hydrolases"/>
    <property type="match status" value="1"/>
</dbReference>
<organism evidence="9 10">
    <name type="scientific">Lactiplantibacillus plajomi</name>
    <dbReference type="NCBI Taxonomy" id="1457217"/>
    <lineage>
        <taxon>Bacteria</taxon>
        <taxon>Bacillati</taxon>
        <taxon>Bacillota</taxon>
        <taxon>Bacilli</taxon>
        <taxon>Lactobacillales</taxon>
        <taxon>Lactobacillaceae</taxon>
        <taxon>Lactiplantibacillus</taxon>
    </lineage>
</organism>
<dbReference type="NCBIfam" id="TIGR01727">
    <property type="entry name" value="oligo_HPY"/>
    <property type="match status" value="1"/>
</dbReference>
<evidence type="ECO:0000256" key="1">
    <source>
        <dbReference type="ARBA" id="ARBA00004202"/>
    </source>
</evidence>
<dbReference type="InterPro" id="IPR027417">
    <property type="entry name" value="P-loop_NTPase"/>
</dbReference>
<gene>
    <name evidence="9" type="ORF">ACFFGS_11145</name>
</gene>
<dbReference type="InterPro" id="IPR050388">
    <property type="entry name" value="ABC_Ni/Peptide_Import"/>
</dbReference>
<evidence type="ECO:0000313" key="9">
    <source>
        <dbReference type="EMBL" id="MFC0424679.1"/>
    </source>
</evidence>
<keyword evidence="3" id="KW-0813">Transport</keyword>
<dbReference type="PANTHER" id="PTHR43297:SF2">
    <property type="entry name" value="DIPEPTIDE TRANSPORT ATP-BINDING PROTEIN DPPD"/>
    <property type="match status" value="1"/>
</dbReference>
<name>A0ABV6K5D8_9LACO</name>
<evidence type="ECO:0000256" key="4">
    <source>
        <dbReference type="ARBA" id="ARBA00022475"/>
    </source>
</evidence>
<dbReference type="GO" id="GO:0005524">
    <property type="term" value="F:ATP binding"/>
    <property type="evidence" value="ECO:0007669"/>
    <property type="project" value="UniProtKB-KW"/>
</dbReference>
<dbReference type="PANTHER" id="PTHR43297">
    <property type="entry name" value="OLIGOPEPTIDE TRANSPORT ATP-BINDING PROTEIN APPD"/>
    <property type="match status" value="1"/>
</dbReference>
<evidence type="ECO:0000256" key="2">
    <source>
        <dbReference type="ARBA" id="ARBA00005417"/>
    </source>
</evidence>
<evidence type="ECO:0000256" key="7">
    <source>
        <dbReference type="ARBA" id="ARBA00023136"/>
    </source>
</evidence>
<proteinExistence type="inferred from homology"/>
<dbReference type="Pfam" id="PF00005">
    <property type="entry name" value="ABC_tran"/>
    <property type="match status" value="1"/>
</dbReference>
<accession>A0ABV6K5D8</accession>
<dbReference type="Pfam" id="PF08352">
    <property type="entry name" value="oligo_HPY"/>
    <property type="match status" value="1"/>
</dbReference>
<protein>
    <submittedName>
        <fullName evidence="9">ABC transporter ATP-binding protein</fullName>
    </submittedName>
</protein>
<keyword evidence="7" id="KW-0472">Membrane</keyword>
<evidence type="ECO:0000256" key="6">
    <source>
        <dbReference type="ARBA" id="ARBA00022840"/>
    </source>
</evidence>
<dbReference type="EMBL" id="JBHLUK010000074">
    <property type="protein sequence ID" value="MFC0424679.1"/>
    <property type="molecule type" value="Genomic_DNA"/>
</dbReference>
<dbReference type="CDD" id="cd03257">
    <property type="entry name" value="ABC_NikE_OppD_transporters"/>
    <property type="match status" value="1"/>
</dbReference>
<keyword evidence="6 9" id="KW-0067">ATP-binding</keyword>